<accession>A0AA38RTH2</accession>
<dbReference type="Pfam" id="PF07690">
    <property type="entry name" value="MFS_1"/>
    <property type="match status" value="1"/>
</dbReference>
<feature type="transmembrane region" description="Helical" evidence="7">
    <location>
        <begin position="492"/>
        <end position="511"/>
    </location>
</feature>
<dbReference type="PANTHER" id="PTHR43791">
    <property type="entry name" value="PERMEASE-RELATED"/>
    <property type="match status" value="1"/>
</dbReference>
<feature type="transmembrane region" description="Helical" evidence="7">
    <location>
        <begin position="220"/>
        <end position="241"/>
    </location>
</feature>
<feature type="transmembrane region" description="Helical" evidence="7">
    <location>
        <begin position="253"/>
        <end position="272"/>
    </location>
</feature>
<gene>
    <name evidence="8" type="ORF">NKR23_g8346</name>
</gene>
<dbReference type="GO" id="GO:0016020">
    <property type="term" value="C:membrane"/>
    <property type="evidence" value="ECO:0007669"/>
    <property type="project" value="UniProtKB-SubCell"/>
</dbReference>
<evidence type="ECO:0000256" key="5">
    <source>
        <dbReference type="ARBA" id="ARBA00023136"/>
    </source>
</evidence>
<evidence type="ECO:0000256" key="4">
    <source>
        <dbReference type="ARBA" id="ARBA00022989"/>
    </source>
</evidence>
<comment type="subcellular location">
    <subcellularLocation>
        <location evidence="1">Membrane</location>
        <topology evidence="1">Multi-pass membrane protein</topology>
    </subcellularLocation>
</comment>
<dbReference type="Gene3D" id="1.20.1250.20">
    <property type="entry name" value="MFS general substrate transporter like domains"/>
    <property type="match status" value="2"/>
</dbReference>
<comment type="caution">
    <text evidence="8">The sequence shown here is derived from an EMBL/GenBank/DDBJ whole genome shotgun (WGS) entry which is preliminary data.</text>
</comment>
<sequence length="551" mass="62662">MSATSSISEPKVGYPDAKDGAETPDAKTGAAPTAYVDLRLGESDGGVYAVGGTLASYEPIEKYEGKHRYDPQFEWTEKEEKKLVRRLDYKICAWVCLMFFALQLDRGNISQALSDNMLKDLGLTTNEYNYGMTIFYVSFLAAELPSQMISKKLGPDVWIPIQMCSWSIVAACQSHLTGRSTFYLTRSLLGLIEGGFIPDVILYLSYFYKSRELPVRLSFFWGAYISTNIVSAFLAFGILHLRNTTGWAGWRWLFALEGGLTALIGLISWFYLPPSPCQSKSWFRGKDGWFSEGEEKIMVNRILRDDPGKGGMHNRQGLTPRLVWEALSDYDMWPVYVLGLTWSIPAQPITAYLTLNLKSLGFDTFETNLLTVPAWVLFLIQLIFWTWVSEKINNRFLIVLMCQFWCLPLVIALELIPASSSPWVWYALSALLVGYPYIHAILVAITSRNAGTVRTRTVGSALYNMCVQASNIISSNIYRTDDAPLYRTGNKVILGLIAWNVVFIVFMKGYYMFRNKKRDEVWDAMSAEERDEYLRTTKDKGNKRLDFRFAH</sequence>
<feature type="transmembrane region" description="Helical" evidence="7">
    <location>
        <begin position="367"/>
        <end position="388"/>
    </location>
</feature>
<protein>
    <submittedName>
        <fullName evidence="8">MFS general substrate transporter</fullName>
    </submittedName>
</protein>
<evidence type="ECO:0000256" key="7">
    <source>
        <dbReference type="SAM" id="Phobius"/>
    </source>
</evidence>
<reference evidence="8" key="1">
    <citation type="submission" date="2022-07" db="EMBL/GenBank/DDBJ databases">
        <title>Fungi with potential for degradation of polypropylene.</title>
        <authorList>
            <person name="Gostincar C."/>
        </authorList>
    </citation>
    <scope>NUCLEOTIDE SEQUENCE</scope>
    <source>
        <strain evidence="8">EXF-13308</strain>
    </source>
</reference>
<feature type="compositionally biased region" description="Basic and acidic residues" evidence="6">
    <location>
        <begin position="16"/>
        <end position="25"/>
    </location>
</feature>
<dbReference type="AlphaFoldDB" id="A0AA38RTH2"/>
<evidence type="ECO:0000313" key="9">
    <source>
        <dbReference type="Proteomes" id="UP001174694"/>
    </source>
</evidence>
<evidence type="ECO:0000313" key="8">
    <source>
        <dbReference type="EMBL" id="KAJ9138622.1"/>
    </source>
</evidence>
<feature type="transmembrane region" description="Helical" evidence="7">
    <location>
        <begin position="423"/>
        <end position="445"/>
    </location>
</feature>
<keyword evidence="9" id="KW-1185">Reference proteome</keyword>
<dbReference type="SUPFAM" id="SSF103473">
    <property type="entry name" value="MFS general substrate transporter"/>
    <property type="match status" value="1"/>
</dbReference>
<keyword evidence="5 7" id="KW-0472">Membrane</keyword>
<keyword evidence="4 7" id="KW-1133">Transmembrane helix</keyword>
<dbReference type="PANTHER" id="PTHR43791:SF104">
    <property type="entry name" value="MAJOR FACILITATOR SUPERFAMILY (MFS) PROFILE DOMAIN-CONTAINING PROTEIN-RELATED"/>
    <property type="match status" value="1"/>
</dbReference>
<evidence type="ECO:0000256" key="1">
    <source>
        <dbReference type="ARBA" id="ARBA00004141"/>
    </source>
</evidence>
<dbReference type="GO" id="GO:0022857">
    <property type="term" value="F:transmembrane transporter activity"/>
    <property type="evidence" value="ECO:0007669"/>
    <property type="project" value="InterPro"/>
</dbReference>
<proteinExistence type="predicted"/>
<dbReference type="InterPro" id="IPR011701">
    <property type="entry name" value="MFS"/>
</dbReference>
<dbReference type="FunFam" id="1.20.1250.20:FF:000106">
    <property type="entry name" value="MFS transporter, putative"/>
    <property type="match status" value="1"/>
</dbReference>
<keyword evidence="3 7" id="KW-0812">Transmembrane</keyword>
<feature type="transmembrane region" description="Helical" evidence="7">
    <location>
        <begin position="188"/>
        <end position="208"/>
    </location>
</feature>
<organism evidence="8 9">
    <name type="scientific">Pleurostoma richardsiae</name>
    <dbReference type="NCBI Taxonomy" id="41990"/>
    <lineage>
        <taxon>Eukaryota</taxon>
        <taxon>Fungi</taxon>
        <taxon>Dikarya</taxon>
        <taxon>Ascomycota</taxon>
        <taxon>Pezizomycotina</taxon>
        <taxon>Sordariomycetes</taxon>
        <taxon>Sordariomycetidae</taxon>
        <taxon>Calosphaeriales</taxon>
        <taxon>Pleurostomataceae</taxon>
        <taxon>Pleurostoma</taxon>
    </lineage>
</organism>
<name>A0AA38RTH2_9PEZI</name>
<evidence type="ECO:0000256" key="2">
    <source>
        <dbReference type="ARBA" id="ARBA00022448"/>
    </source>
</evidence>
<evidence type="ECO:0000256" key="3">
    <source>
        <dbReference type="ARBA" id="ARBA00022692"/>
    </source>
</evidence>
<keyword evidence="2" id="KW-0813">Transport</keyword>
<dbReference type="Proteomes" id="UP001174694">
    <property type="component" value="Unassembled WGS sequence"/>
</dbReference>
<feature type="region of interest" description="Disordered" evidence="6">
    <location>
        <begin position="1"/>
        <end position="29"/>
    </location>
</feature>
<dbReference type="EMBL" id="JANBVO010000029">
    <property type="protein sequence ID" value="KAJ9138622.1"/>
    <property type="molecule type" value="Genomic_DNA"/>
</dbReference>
<feature type="transmembrane region" description="Helical" evidence="7">
    <location>
        <begin position="333"/>
        <end position="355"/>
    </location>
</feature>
<evidence type="ECO:0000256" key="6">
    <source>
        <dbReference type="SAM" id="MobiDB-lite"/>
    </source>
</evidence>
<dbReference type="FunFam" id="1.20.1250.20:FF:000247">
    <property type="entry name" value="MFS general substrate transporter"/>
    <property type="match status" value="1"/>
</dbReference>
<dbReference type="InterPro" id="IPR036259">
    <property type="entry name" value="MFS_trans_sf"/>
</dbReference>
<feature type="transmembrane region" description="Helical" evidence="7">
    <location>
        <begin position="394"/>
        <end position="416"/>
    </location>
</feature>